<keyword evidence="4" id="KW-1185">Reference proteome</keyword>
<dbReference type="Proteomes" id="UP000076580">
    <property type="component" value="Chromosome 01"/>
</dbReference>
<organism evidence="3 4">
    <name type="scientific">Drechmeria coniospora</name>
    <name type="common">Nematophagous fungus</name>
    <name type="synonym">Meria coniospora</name>
    <dbReference type="NCBI Taxonomy" id="98403"/>
    <lineage>
        <taxon>Eukaryota</taxon>
        <taxon>Fungi</taxon>
        <taxon>Dikarya</taxon>
        <taxon>Ascomycota</taxon>
        <taxon>Pezizomycotina</taxon>
        <taxon>Sordariomycetes</taxon>
        <taxon>Hypocreomycetidae</taxon>
        <taxon>Hypocreales</taxon>
        <taxon>Ophiocordycipitaceae</taxon>
        <taxon>Drechmeria</taxon>
    </lineage>
</organism>
<dbReference type="RefSeq" id="XP_040659899.1">
    <property type="nucleotide sequence ID" value="XM_040799016.1"/>
</dbReference>
<dbReference type="PANTHER" id="PTHR43591">
    <property type="entry name" value="METHYLTRANSFERASE"/>
    <property type="match status" value="1"/>
</dbReference>
<dbReference type="EMBL" id="LAYC01000001">
    <property type="protein sequence ID" value="KYK60547.1"/>
    <property type="molecule type" value="Genomic_DNA"/>
</dbReference>
<dbReference type="GO" id="GO:0008168">
    <property type="term" value="F:methyltransferase activity"/>
    <property type="evidence" value="ECO:0007669"/>
    <property type="project" value="TreeGrafter"/>
</dbReference>
<evidence type="ECO:0000256" key="2">
    <source>
        <dbReference type="SAM" id="MobiDB-lite"/>
    </source>
</evidence>
<comment type="caution">
    <text evidence="3">The sequence shown here is derived from an EMBL/GenBank/DDBJ whole genome shotgun (WGS) entry which is preliminary data.</text>
</comment>
<evidence type="ECO:0008006" key="5">
    <source>
        <dbReference type="Google" id="ProtNLM"/>
    </source>
</evidence>
<dbReference type="CDD" id="cd02440">
    <property type="entry name" value="AdoMet_MTases"/>
    <property type="match status" value="1"/>
</dbReference>
<dbReference type="InterPro" id="IPR029063">
    <property type="entry name" value="SAM-dependent_MTases_sf"/>
</dbReference>
<dbReference type="GeneID" id="63714327"/>
<protein>
    <recommendedName>
        <fullName evidence="5">Methyltransferase</fullName>
    </recommendedName>
</protein>
<reference evidence="3 4" key="1">
    <citation type="journal article" date="2016" name="Sci. Rep.">
        <title>Insights into Adaptations to a Near-Obligate Nematode Endoparasitic Lifestyle from the Finished Genome of Drechmeria coniospora.</title>
        <authorList>
            <person name="Zhang L."/>
            <person name="Zhou Z."/>
            <person name="Guo Q."/>
            <person name="Fokkens L."/>
            <person name="Miskei M."/>
            <person name="Pocsi I."/>
            <person name="Zhang W."/>
            <person name="Chen M."/>
            <person name="Wang L."/>
            <person name="Sun Y."/>
            <person name="Donzelli B.G."/>
            <person name="Gibson D.M."/>
            <person name="Nelson D.R."/>
            <person name="Luo J.G."/>
            <person name="Rep M."/>
            <person name="Liu H."/>
            <person name="Yang S."/>
            <person name="Wang J."/>
            <person name="Krasnoff S.B."/>
            <person name="Xu Y."/>
            <person name="Molnar I."/>
            <person name="Lin M."/>
        </authorList>
    </citation>
    <scope>NUCLEOTIDE SEQUENCE [LARGE SCALE GENOMIC DNA]</scope>
    <source>
        <strain evidence="3 4">ARSEF 6962</strain>
    </source>
</reference>
<accession>A0A151GTX3</accession>
<evidence type="ECO:0000313" key="4">
    <source>
        <dbReference type="Proteomes" id="UP000076580"/>
    </source>
</evidence>
<name>A0A151GTX3_DRECN</name>
<dbReference type="AlphaFoldDB" id="A0A151GTX3"/>
<gene>
    <name evidence="3" type="ORF">DCS_01684</name>
</gene>
<evidence type="ECO:0000313" key="3">
    <source>
        <dbReference type="EMBL" id="KYK60547.1"/>
    </source>
</evidence>
<dbReference type="InParanoid" id="A0A151GTX3"/>
<dbReference type="STRING" id="98403.A0A151GTX3"/>
<sequence length="364" mass="41370">MSTPRSSKSPKSAPKSSPREQEDGAQATDPTAYPTNTQIPFDQPDDDADSAIDEDRSFISSTASLSESIFDYRSIHGRTFQNSKTTEYWGPNDERQNNGLDIAHHFMVMLKNDQLFEAPLRQPSKVLDVGTGTGIWAIDMADAYPAAEIIGTDISPIQPSWVPPNCAFHIEDAQLEWTYHPETFDLVHIRALYGSIGDWGELYRQAYRALVPGGWLEDMEINIQLHSDVPEVRDDPDHIFKRWARVFWEATDLMGKTLRIANGSNMRDLVTDAGFTNVAEKSYQVPVGAWSNDQRMKRIGAYNLAFMEESLEGFALFMLKEVLGWEYTTVQLFVMEMRRAIRSSRIRPFYLITNIVAQRPEMEA</sequence>
<feature type="compositionally biased region" description="Low complexity" evidence="2">
    <location>
        <begin position="1"/>
        <end position="16"/>
    </location>
</feature>
<dbReference type="Gene3D" id="3.40.50.150">
    <property type="entry name" value="Vaccinia Virus protein VP39"/>
    <property type="match status" value="1"/>
</dbReference>
<evidence type="ECO:0000256" key="1">
    <source>
        <dbReference type="ARBA" id="ARBA00038158"/>
    </source>
</evidence>
<comment type="similarity">
    <text evidence="1">Belongs to the methyltransferase superfamily. LaeA methyltransferase family.</text>
</comment>
<feature type="region of interest" description="Disordered" evidence="2">
    <location>
        <begin position="1"/>
        <end position="51"/>
    </location>
</feature>
<dbReference type="Pfam" id="PF13489">
    <property type="entry name" value="Methyltransf_23"/>
    <property type="match status" value="1"/>
</dbReference>
<dbReference type="PANTHER" id="PTHR43591:SF10">
    <property type="entry name" value="ABC TRANSMEMBRANE TYPE-1 DOMAIN-CONTAINING PROTEIN-RELATED"/>
    <property type="match status" value="1"/>
</dbReference>
<proteinExistence type="inferred from homology"/>
<dbReference type="SUPFAM" id="SSF53335">
    <property type="entry name" value="S-adenosyl-L-methionine-dependent methyltransferases"/>
    <property type="match status" value="1"/>
</dbReference>